<protein>
    <submittedName>
        <fullName evidence="3">Uncharacterized protein</fullName>
    </submittedName>
</protein>
<accession>A0AAU7Y0D5</accession>
<organism evidence="3">
    <name type="scientific">Pseudomonas solani</name>
    <dbReference type="NCBI Taxonomy" id="2731552"/>
    <lineage>
        <taxon>Bacteria</taxon>
        <taxon>Pseudomonadati</taxon>
        <taxon>Pseudomonadota</taxon>
        <taxon>Gammaproteobacteria</taxon>
        <taxon>Pseudomonadales</taxon>
        <taxon>Pseudomonadaceae</taxon>
        <taxon>Pseudomonas</taxon>
    </lineage>
</organism>
<dbReference type="EMBL" id="AP023081">
    <property type="protein sequence ID" value="BCD84642.1"/>
    <property type="molecule type" value="Genomic_DNA"/>
</dbReference>
<evidence type="ECO:0000256" key="1">
    <source>
        <dbReference type="SAM" id="Phobius"/>
    </source>
</evidence>
<keyword evidence="4" id="KW-1185">Reference proteome</keyword>
<reference evidence="3" key="2">
    <citation type="submission" date="2023-08" db="EMBL/GenBank/DDBJ databases">
        <title>Increased levels of nutrients transform a symbiont into a lethal pathobiont.</title>
        <authorList>
            <person name="Lachnit T."/>
            <person name="Ulrich L."/>
            <person name="Willmer F.M."/>
            <person name="Hasenbein T."/>
            <person name="Steiner L.X."/>
            <person name="Wolters M."/>
            <person name="Herbst E.M."/>
            <person name="Deines P."/>
        </authorList>
    </citation>
    <scope>NUCLEOTIDE SEQUENCE</scope>
    <source>
        <strain evidence="3">T3</strain>
    </source>
</reference>
<proteinExistence type="predicted"/>
<gene>
    <name evidence="3" type="ORF">ABS648_25475</name>
    <name evidence="2" type="ORF">PSm6_10490</name>
</gene>
<name>A0AAU7Y0D5_9PSED</name>
<evidence type="ECO:0000313" key="4">
    <source>
        <dbReference type="Proteomes" id="UP001064896"/>
    </source>
</evidence>
<keyword evidence="1" id="KW-0812">Transmembrane</keyword>
<keyword evidence="1" id="KW-0472">Membrane</keyword>
<evidence type="ECO:0000313" key="2">
    <source>
        <dbReference type="EMBL" id="BCD84642.1"/>
    </source>
</evidence>
<dbReference type="RefSeq" id="WP_021217019.1">
    <property type="nucleotide sequence ID" value="NZ_AP023081.1"/>
</dbReference>
<dbReference type="Proteomes" id="UP001064896">
    <property type="component" value="Chromosome"/>
</dbReference>
<keyword evidence="1" id="KW-1133">Transmembrane helix</keyword>
<dbReference type="EMBL" id="CP158373">
    <property type="protein sequence ID" value="XBY63261.1"/>
    <property type="molecule type" value="Genomic_DNA"/>
</dbReference>
<evidence type="ECO:0000313" key="3">
    <source>
        <dbReference type="EMBL" id="XBY63261.1"/>
    </source>
</evidence>
<sequence>MLYKLLVFLHPFIHGVGRPLALLLLLASIGLVFYGCYAESSPRIWWSAAGSFFACLALTLLCTFHNWWLFKLRPRGSIFMPFE</sequence>
<feature type="transmembrane region" description="Helical" evidence="1">
    <location>
        <begin position="48"/>
        <end position="70"/>
    </location>
</feature>
<dbReference type="AlphaFoldDB" id="A0AAU7Y0D5"/>
<reference evidence="2" key="1">
    <citation type="submission" date="2020-05" db="EMBL/GenBank/DDBJ databases">
        <title>Complete genome sequence of Pseudomonas sp. Sm006.</title>
        <authorList>
            <person name="Takeuchi K."/>
            <person name="Someya N."/>
        </authorList>
    </citation>
    <scope>NUCLEOTIDE SEQUENCE</scope>
    <source>
        <strain evidence="2">Sm006</strain>
    </source>
</reference>